<dbReference type="SUPFAM" id="SSF63829">
    <property type="entry name" value="Calcium-dependent phosphotriesterase"/>
    <property type="match status" value="1"/>
</dbReference>
<accession>A0A935C2D1</accession>
<organism evidence="1 2">
    <name type="scientific">Ruminococcus difficilis</name>
    <dbReference type="NCBI Taxonomy" id="2763069"/>
    <lineage>
        <taxon>Bacteria</taxon>
        <taxon>Bacillati</taxon>
        <taxon>Bacillota</taxon>
        <taxon>Clostridia</taxon>
        <taxon>Eubacteriales</taxon>
        <taxon>Oscillospiraceae</taxon>
        <taxon>Ruminococcus</taxon>
    </lineage>
</organism>
<gene>
    <name evidence="1" type="ORF">JKK62_11010</name>
</gene>
<dbReference type="RefSeq" id="WP_201427953.1">
    <property type="nucleotide sequence ID" value="NZ_JAEQMG010000117.1"/>
</dbReference>
<evidence type="ECO:0000313" key="1">
    <source>
        <dbReference type="EMBL" id="MBK6089160.1"/>
    </source>
</evidence>
<reference evidence="1" key="1">
    <citation type="submission" date="2021-01" db="EMBL/GenBank/DDBJ databases">
        <title>Genome public.</title>
        <authorList>
            <person name="Liu C."/>
            <person name="Sun Q."/>
        </authorList>
    </citation>
    <scope>NUCLEOTIDE SEQUENCE</scope>
    <source>
        <strain evidence="1">M6</strain>
    </source>
</reference>
<name>A0A935C2D1_9FIRM</name>
<sequence>MKRRLSVLFLVIMLFAGVLCGCAQRGRSYELPETEFEGTDYYQNNSMVNSSDFLMKIGDKLYTIASGYEVNNLCEISSDGVRIVYTEPMNIGESEIWYGNTLYVLDDMLCVPQIGYQDSNSRYSDRHVDLETGTIKEPTKIVLERSGFWYPCVCNGRLYIHNEKDVFRCDGDNKTTPIISKSDLPVGNINDVLFDPFENGYFGMYISEPYVYYGTTVGKTVYLCRYDCTKGKTVDKVKVADSVTSNPGLNNIIADGSDVYCSENATIYHIDLENDTCEALYTGEDGLRLMFNCGGGKLYLAENFDQKGVLYELDTQHPTSLRTLVEDSDLEFRSLYLFDDTYVYYNNNLESVLCRVRISDGKTEKVLDYRKYEDVQKAETTDTNPM</sequence>
<proteinExistence type="predicted"/>
<evidence type="ECO:0008006" key="3">
    <source>
        <dbReference type="Google" id="ProtNLM"/>
    </source>
</evidence>
<dbReference type="AlphaFoldDB" id="A0A935C2D1"/>
<evidence type="ECO:0000313" key="2">
    <source>
        <dbReference type="Proteomes" id="UP000633365"/>
    </source>
</evidence>
<protein>
    <recommendedName>
        <fullName evidence="3">DUF5050 domain-containing protein</fullName>
    </recommendedName>
</protein>
<keyword evidence="2" id="KW-1185">Reference proteome</keyword>
<dbReference type="Proteomes" id="UP000633365">
    <property type="component" value="Unassembled WGS sequence"/>
</dbReference>
<dbReference type="PROSITE" id="PS51257">
    <property type="entry name" value="PROKAR_LIPOPROTEIN"/>
    <property type="match status" value="1"/>
</dbReference>
<comment type="caution">
    <text evidence="1">The sequence shown here is derived from an EMBL/GenBank/DDBJ whole genome shotgun (WGS) entry which is preliminary data.</text>
</comment>
<dbReference type="EMBL" id="JAEQMG010000117">
    <property type="protein sequence ID" value="MBK6089160.1"/>
    <property type="molecule type" value="Genomic_DNA"/>
</dbReference>